<sequence>MYVKTTTRRNKSGSEIRSLHLAHSARDSAAGRSVPTILHSFGREDQLDRDAIKRLVASLSKLLEPAAALPPPPTRSWCSWSHAPTAAPSSSTNCGIG</sequence>
<name>A0A1I4FYM4_9ACTN</name>
<evidence type="ECO:0000313" key="2">
    <source>
        <dbReference type="Proteomes" id="UP000199111"/>
    </source>
</evidence>
<dbReference type="EMBL" id="FOQY01000078">
    <property type="protein sequence ID" value="SFL22599.1"/>
    <property type="molecule type" value="Genomic_DNA"/>
</dbReference>
<organism evidence="1 2">
    <name type="scientific">Streptosporangium canum</name>
    <dbReference type="NCBI Taxonomy" id="324952"/>
    <lineage>
        <taxon>Bacteria</taxon>
        <taxon>Bacillati</taxon>
        <taxon>Actinomycetota</taxon>
        <taxon>Actinomycetes</taxon>
        <taxon>Streptosporangiales</taxon>
        <taxon>Streptosporangiaceae</taxon>
        <taxon>Streptosporangium</taxon>
    </lineage>
</organism>
<dbReference type="Proteomes" id="UP000199111">
    <property type="component" value="Unassembled WGS sequence"/>
</dbReference>
<gene>
    <name evidence="1" type="ORF">SAMN05216275_1783</name>
</gene>
<protein>
    <submittedName>
        <fullName evidence="1">Uncharacterized protein</fullName>
    </submittedName>
</protein>
<dbReference type="AlphaFoldDB" id="A0A1I4FYM4"/>
<keyword evidence="2" id="KW-1185">Reference proteome</keyword>
<reference evidence="2" key="1">
    <citation type="submission" date="2016-10" db="EMBL/GenBank/DDBJ databases">
        <authorList>
            <person name="Varghese N."/>
            <person name="Submissions S."/>
        </authorList>
    </citation>
    <scope>NUCLEOTIDE SEQUENCE [LARGE SCALE GENOMIC DNA]</scope>
    <source>
        <strain evidence="2">CGMCC 4.2126</strain>
    </source>
</reference>
<accession>A0A1I4FYM4</accession>
<proteinExistence type="predicted"/>
<evidence type="ECO:0000313" key="1">
    <source>
        <dbReference type="EMBL" id="SFL22599.1"/>
    </source>
</evidence>